<organism evidence="1 2">
    <name type="scientific">Crenothrix polyspora</name>
    <dbReference type="NCBI Taxonomy" id="360316"/>
    <lineage>
        <taxon>Bacteria</taxon>
        <taxon>Pseudomonadati</taxon>
        <taxon>Pseudomonadota</taxon>
        <taxon>Gammaproteobacteria</taxon>
        <taxon>Methylococcales</taxon>
        <taxon>Crenotrichaceae</taxon>
        <taxon>Crenothrix</taxon>
    </lineage>
</organism>
<name>A0A1R4HIJ3_9GAMM</name>
<evidence type="ECO:0000313" key="1">
    <source>
        <dbReference type="EMBL" id="SJM95700.1"/>
    </source>
</evidence>
<dbReference type="EMBL" id="FUKJ01000433">
    <property type="protein sequence ID" value="SJM95700.1"/>
    <property type="molecule type" value="Genomic_DNA"/>
</dbReference>
<evidence type="ECO:0008006" key="3">
    <source>
        <dbReference type="Google" id="ProtNLM"/>
    </source>
</evidence>
<protein>
    <recommendedName>
        <fullName evidence="3">Type I restriction modification DNA specificity domain-containing protein</fullName>
    </recommendedName>
</protein>
<dbReference type="RefSeq" id="WP_087148344.1">
    <property type="nucleotide sequence ID" value="NZ_FUKJ01000433.1"/>
</dbReference>
<accession>A0A1R4HIJ3</accession>
<proteinExistence type="predicted"/>
<dbReference type="AlphaFoldDB" id="A0A1R4HIJ3"/>
<reference evidence="2" key="1">
    <citation type="submission" date="2017-02" db="EMBL/GenBank/DDBJ databases">
        <authorList>
            <person name="Daims H."/>
        </authorList>
    </citation>
    <scope>NUCLEOTIDE SEQUENCE [LARGE SCALE GENOMIC DNA]</scope>
</reference>
<evidence type="ECO:0000313" key="2">
    <source>
        <dbReference type="Proteomes" id="UP000195442"/>
    </source>
</evidence>
<dbReference type="SUPFAM" id="SSF116734">
    <property type="entry name" value="DNA methylase specificity domain"/>
    <property type="match status" value="1"/>
</dbReference>
<sequence>MKGVKGQQLPRTSWKHLSFIKVPYPNDLNTQQQLITEIAAHETNITAAQTIIDAAASKKQAILKQYL</sequence>
<keyword evidence="2" id="KW-1185">Reference proteome</keyword>
<dbReference type="Proteomes" id="UP000195442">
    <property type="component" value="Unassembled WGS sequence"/>
</dbReference>
<gene>
    <name evidence="1" type="ORF">CRENPOLYSF2_680017</name>
</gene>